<evidence type="ECO:0000313" key="1">
    <source>
        <dbReference type="EMBL" id="KAK4183637.1"/>
    </source>
</evidence>
<dbReference type="PANTHER" id="PTHR48100">
    <property type="entry name" value="BROAD-SPECIFICITY PHOSPHATASE YOR283W-RELATED"/>
    <property type="match status" value="1"/>
</dbReference>
<dbReference type="GO" id="GO:0016791">
    <property type="term" value="F:phosphatase activity"/>
    <property type="evidence" value="ECO:0007669"/>
    <property type="project" value="TreeGrafter"/>
</dbReference>
<reference evidence="1" key="1">
    <citation type="journal article" date="2023" name="Mol. Phylogenet. Evol.">
        <title>Genome-scale phylogeny and comparative genomics of the fungal order Sordariales.</title>
        <authorList>
            <person name="Hensen N."/>
            <person name="Bonometti L."/>
            <person name="Westerberg I."/>
            <person name="Brannstrom I.O."/>
            <person name="Guillou S."/>
            <person name="Cros-Aarteil S."/>
            <person name="Calhoun S."/>
            <person name="Haridas S."/>
            <person name="Kuo A."/>
            <person name="Mondo S."/>
            <person name="Pangilinan J."/>
            <person name="Riley R."/>
            <person name="LaButti K."/>
            <person name="Andreopoulos B."/>
            <person name="Lipzen A."/>
            <person name="Chen C."/>
            <person name="Yan M."/>
            <person name="Daum C."/>
            <person name="Ng V."/>
            <person name="Clum A."/>
            <person name="Steindorff A."/>
            <person name="Ohm R.A."/>
            <person name="Martin F."/>
            <person name="Silar P."/>
            <person name="Natvig D.O."/>
            <person name="Lalanne C."/>
            <person name="Gautier V."/>
            <person name="Ament-Velasquez S.L."/>
            <person name="Kruys A."/>
            <person name="Hutchinson M.I."/>
            <person name="Powell A.J."/>
            <person name="Barry K."/>
            <person name="Miller A.N."/>
            <person name="Grigoriev I.V."/>
            <person name="Debuchy R."/>
            <person name="Gladieux P."/>
            <person name="Hiltunen Thoren M."/>
            <person name="Johannesson H."/>
        </authorList>
    </citation>
    <scope>NUCLEOTIDE SEQUENCE</scope>
    <source>
        <strain evidence="1">PSN309</strain>
    </source>
</reference>
<gene>
    <name evidence="1" type="ORF">QBC35DRAFT_456087</name>
</gene>
<organism evidence="1 2">
    <name type="scientific">Podospora australis</name>
    <dbReference type="NCBI Taxonomy" id="1536484"/>
    <lineage>
        <taxon>Eukaryota</taxon>
        <taxon>Fungi</taxon>
        <taxon>Dikarya</taxon>
        <taxon>Ascomycota</taxon>
        <taxon>Pezizomycotina</taxon>
        <taxon>Sordariomycetes</taxon>
        <taxon>Sordariomycetidae</taxon>
        <taxon>Sordariales</taxon>
        <taxon>Podosporaceae</taxon>
        <taxon>Podospora</taxon>
    </lineage>
</organism>
<dbReference type="Pfam" id="PF00300">
    <property type="entry name" value="His_Phos_1"/>
    <property type="match status" value="1"/>
</dbReference>
<dbReference type="Proteomes" id="UP001302126">
    <property type="component" value="Unassembled WGS sequence"/>
</dbReference>
<reference evidence="1" key="2">
    <citation type="submission" date="2023-05" db="EMBL/GenBank/DDBJ databases">
        <authorList>
            <consortium name="Lawrence Berkeley National Laboratory"/>
            <person name="Steindorff A."/>
            <person name="Hensen N."/>
            <person name="Bonometti L."/>
            <person name="Westerberg I."/>
            <person name="Brannstrom I.O."/>
            <person name="Guillou S."/>
            <person name="Cros-Aarteil S."/>
            <person name="Calhoun S."/>
            <person name="Haridas S."/>
            <person name="Kuo A."/>
            <person name="Mondo S."/>
            <person name="Pangilinan J."/>
            <person name="Riley R."/>
            <person name="Labutti K."/>
            <person name="Andreopoulos B."/>
            <person name="Lipzen A."/>
            <person name="Chen C."/>
            <person name="Yanf M."/>
            <person name="Daum C."/>
            <person name="Ng V."/>
            <person name="Clum A."/>
            <person name="Ohm R."/>
            <person name="Martin F."/>
            <person name="Silar P."/>
            <person name="Natvig D."/>
            <person name="Lalanne C."/>
            <person name="Gautier V."/>
            <person name="Ament-Velasquez S.L."/>
            <person name="Kruys A."/>
            <person name="Hutchinson M.I."/>
            <person name="Powell A.J."/>
            <person name="Barry K."/>
            <person name="Miller A.N."/>
            <person name="Grigoriev I.V."/>
            <person name="Debuchy R."/>
            <person name="Gladieux P."/>
            <person name="Thoren M.H."/>
            <person name="Johannesson H."/>
        </authorList>
    </citation>
    <scope>NUCLEOTIDE SEQUENCE</scope>
    <source>
        <strain evidence="1">PSN309</strain>
    </source>
</reference>
<keyword evidence="2" id="KW-1185">Reference proteome</keyword>
<dbReference type="Gene3D" id="3.40.50.1240">
    <property type="entry name" value="Phosphoglycerate mutase-like"/>
    <property type="match status" value="1"/>
</dbReference>
<sequence length="307" mass="35219">MTARKPLKFTALDGFFAFDERATRPKPADASAMPQLTTLPGLGLIDQPYPTDSDFDPEGKKQPWERFTHYLHHLNETEKGKAWHKLIYVTRHGQGYHNAKESAVGTAEWESKWVHLNGDDKTTWFDSNLTPLGRSQALSLQEFWQTNSSTLKLPLPQKVYSSPLTRCLETTQLSCSFLFPPKEQDTPPAPSPIVKELLRERLHRHTCDRRRPRSYISDSFPLFKLEEGFTEEDELWKPEGRETLEEHTERVKTVLNQVFAANGDEEEIISFTAHYGTIEALIAATGHRWFWVSPANVVPFLIKAEEV</sequence>
<dbReference type="AlphaFoldDB" id="A0AAN7AF70"/>
<dbReference type="SMART" id="SM00855">
    <property type="entry name" value="PGAM"/>
    <property type="match status" value="1"/>
</dbReference>
<protein>
    <submittedName>
        <fullName evidence="1">Histidine phosphatase superfamily</fullName>
    </submittedName>
</protein>
<dbReference type="InterPro" id="IPR050275">
    <property type="entry name" value="PGM_Phosphatase"/>
</dbReference>
<dbReference type="CDD" id="cd07067">
    <property type="entry name" value="HP_PGM_like"/>
    <property type="match status" value="1"/>
</dbReference>
<accession>A0AAN7AF70</accession>
<proteinExistence type="predicted"/>
<dbReference type="EMBL" id="MU864534">
    <property type="protein sequence ID" value="KAK4183637.1"/>
    <property type="molecule type" value="Genomic_DNA"/>
</dbReference>
<comment type="caution">
    <text evidence="1">The sequence shown here is derived from an EMBL/GenBank/DDBJ whole genome shotgun (WGS) entry which is preliminary data.</text>
</comment>
<dbReference type="GO" id="GO:0005737">
    <property type="term" value="C:cytoplasm"/>
    <property type="evidence" value="ECO:0007669"/>
    <property type="project" value="TreeGrafter"/>
</dbReference>
<name>A0AAN7AF70_9PEZI</name>
<evidence type="ECO:0000313" key="2">
    <source>
        <dbReference type="Proteomes" id="UP001302126"/>
    </source>
</evidence>
<dbReference type="PANTHER" id="PTHR48100:SF1">
    <property type="entry name" value="HISTIDINE PHOSPHATASE FAMILY PROTEIN-RELATED"/>
    <property type="match status" value="1"/>
</dbReference>
<dbReference type="InterPro" id="IPR013078">
    <property type="entry name" value="His_Pase_superF_clade-1"/>
</dbReference>
<dbReference type="InterPro" id="IPR029033">
    <property type="entry name" value="His_PPase_superfam"/>
</dbReference>
<dbReference type="SUPFAM" id="SSF53254">
    <property type="entry name" value="Phosphoglycerate mutase-like"/>
    <property type="match status" value="1"/>
</dbReference>